<dbReference type="Gene3D" id="3.90.1200.10">
    <property type="match status" value="1"/>
</dbReference>
<evidence type="ECO:0000256" key="6">
    <source>
        <dbReference type="ARBA" id="ARBA00022840"/>
    </source>
</evidence>
<dbReference type="InterPro" id="IPR011009">
    <property type="entry name" value="Kinase-like_dom_sf"/>
</dbReference>
<dbReference type="NCBIfam" id="NF003558">
    <property type="entry name" value="PRK05231.1"/>
    <property type="match status" value="1"/>
</dbReference>
<name>A0A2N8L3W8_9BURK</name>
<dbReference type="NCBIfam" id="TIGR00938">
    <property type="entry name" value="thrB_alt"/>
    <property type="match status" value="1"/>
</dbReference>
<accession>A0A2N8L3W8</accession>
<dbReference type="GO" id="GO:0004413">
    <property type="term" value="F:homoserine kinase activity"/>
    <property type="evidence" value="ECO:0007669"/>
    <property type="project" value="UniProtKB-UniRule"/>
</dbReference>
<dbReference type="CDD" id="cd05153">
    <property type="entry name" value="HomoserineK_II"/>
    <property type="match status" value="1"/>
</dbReference>
<dbReference type="Gene3D" id="3.30.200.20">
    <property type="entry name" value="Phosphorylase Kinase, domain 1"/>
    <property type="match status" value="1"/>
</dbReference>
<comment type="similarity">
    <text evidence="7 8">Belongs to the pseudomonas-type ThrB family.</text>
</comment>
<sequence length="334" mass="37688">MAVFTEVTLEQAQALINRLDLGQVLELRGIGAGIENTNYFLTTERGEFVLTLFERLSFEQLPFYLQFMKHLAARGLAVPDPQADARGEILFEIQGKPAALVNKLRGGHQLAPDLFHCEQVGAALARMHLAGQDFPLHQPNLRGLAWWTDTVPVLLPHLAPEQAALLREELAYQQQLAASQSFAELPRGPIHADLFRDNVMFELLPPQPEGVQPLQGRERLSGFFDFYFAGVDTWLFDLAVCLNDWCIDLASGRLDEARAQAFVTAYESVRPLSGTEHRLLPALLRAAALRFWISRLWDVHLPRQASLLKPHDPSHFERVLRERIARAWHALPST</sequence>
<evidence type="ECO:0000256" key="5">
    <source>
        <dbReference type="ARBA" id="ARBA00022777"/>
    </source>
</evidence>
<dbReference type="InterPro" id="IPR002575">
    <property type="entry name" value="Aminoglycoside_PTrfase"/>
</dbReference>
<keyword evidence="4 8" id="KW-0547">Nucleotide-binding</keyword>
<dbReference type="HAMAP" id="MF_00301">
    <property type="entry name" value="Homoser_kinase_2"/>
    <property type="match status" value="1"/>
</dbReference>
<evidence type="ECO:0000256" key="2">
    <source>
        <dbReference type="ARBA" id="ARBA00022679"/>
    </source>
</evidence>
<reference evidence="11 12" key="1">
    <citation type="submission" date="2018-01" db="EMBL/GenBank/DDBJ databases">
        <title>Draft genome sequence of Paucibacter aquatile CR182 isolated from freshwater of the Nakdong River.</title>
        <authorList>
            <person name="Choi A."/>
            <person name="Chung E.J."/>
        </authorList>
    </citation>
    <scope>NUCLEOTIDE SEQUENCE [LARGE SCALE GENOMIC DNA]</scope>
    <source>
        <strain evidence="11 12">CR182</strain>
    </source>
</reference>
<evidence type="ECO:0000259" key="10">
    <source>
        <dbReference type="Pfam" id="PF01636"/>
    </source>
</evidence>
<dbReference type="GO" id="GO:0009088">
    <property type="term" value="P:threonine biosynthetic process"/>
    <property type="evidence" value="ECO:0007669"/>
    <property type="project" value="UniProtKB-UniRule"/>
</dbReference>
<evidence type="ECO:0000256" key="4">
    <source>
        <dbReference type="ARBA" id="ARBA00022741"/>
    </source>
</evidence>
<keyword evidence="5 8" id="KW-0418">Kinase</keyword>
<proteinExistence type="inferred from homology"/>
<dbReference type="OrthoDB" id="9777460at2"/>
<dbReference type="InterPro" id="IPR005280">
    <property type="entry name" value="Homoserine_kinase_II"/>
</dbReference>
<evidence type="ECO:0000256" key="1">
    <source>
        <dbReference type="ARBA" id="ARBA00022605"/>
    </source>
</evidence>
<comment type="pathway">
    <text evidence="8">Amino-acid biosynthesis; L-threonine biosynthesis; L-threonine from L-aspartate: step 4/5.</text>
</comment>
<keyword evidence="6 8" id="KW-0067">ATP-binding</keyword>
<feature type="domain" description="Aminoglycoside phosphotransferase" evidence="10">
    <location>
        <begin position="27"/>
        <end position="272"/>
    </location>
</feature>
<evidence type="ECO:0000256" key="9">
    <source>
        <dbReference type="NCBIfam" id="TIGR00938"/>
    </source>
</evidence>
<protein>
    <recommendedName>
        <fullName evidence="8 9">Homoserine kinase</fullName>
        <shortName evidence="8">HK</shortName>
        <shortName evidence="8">HSK</shortName>
        <ecNumber evidence="8 9">2.7.1.39</ecNumber>
    </recommendedName>
</protein>
<dbReference type="Proteomes" id="UP000235916">
    <property type="component" value="Unassembled WGS sequence"/>
</dbReference>
<gene>
    <name evidence="8" type="primary">thrB</name>
    <name evidence="11" type="ORF">C1O66_03200</name>
</gene>
<keyword evidence="3 8" id="KW-0791">Threonine biosynthesis</keyword>
<keyword evidence="12" id="KW-1185">Reference proteome</keyword>
<evidence type="ECO:0000256" key="7">
    <source>
        <dbReference type="ARBA" id="ARBA00038240"/>
    </source>
</evidence>
<dbReference type="PANTHER" id="PTHR21064">
    <property type="entry name" value="AMINOGLYCOSIDE PHOSPHOTRANSFERASE DOMAIN-CONTAINING PROTEIN-RELATED"/>
    <property type="match status" value="1"/>
</dbReference>
<evidence type="ECO:0000256" key="3">
    <source>
        <dbReference type="ARBA" id="ARBA00022697"/>
    </source>
</evidence>
<evidence type="ECO:0000313" key="11">
    <source>
        <dbReference type="EMBL" id="PND40395.1"/>
    </source>
</evidence>
<dbReference type="Pfam" id="PF01636">
    <property type="entry name" value="APH"/>
    <property type="match status" value="1"/>
</dbReference>
<dbReference type="InterPro" id="IPR050249">
    <property type="entry name" value="Pseudomonas-type_ThrB"/>
</dbReference>
<comment type="caution">
    <text evidence="11">The sequence shown here is derived from an EMBL/GenBank/DDBJ whole genome shotgun (WGS) entry which is preliminary data.</text>
</comment>
<dbReference type="UniPathway" id="UPA00050">
    <property type="reaction ID" value="UER00064"/>
</dbReference>
<keyword evidence="2 8" id="KW-0808">Transferase</keyword>
<dbReference type="PANTHER" id="PTHR21064:SF6">
    <property type="entry name" value="AMINOGLYCOSIDE PHOSPHOTRANSFERASE DOMAIN-CONTAINING PROTEIN"/>
    <property type="match status" value="1"/>
</dbReference>
<keyword evidence="1 8" id="KW-0028">Amino-acid biosynthesis</keyword>
<evidence type="ECO:0000313" key="12">
    <source>
        <dbReference type="Proteomes" id="UP000235916"/>
    </source>
</evidence>
<dbReference type="SUPFAM" id="SSF56112">
    <property type="entry name" value="Protein kinase-like (PK-like)"/>
    <property type="match status" value="1"/>
</dbReference>
<dbReference type="EMBL" id="POSP01000001">
    <property type="protein sequence ID" value="PND40395.1"/>
    <property type="molecule type" value="Genomic_DNA"/>
</dbReference>
<comment type="catalytic activity">
    <reaction evidence="8">
        <text>L-homoserine + ATP = O-phospho-L-homoserine + ADP + H(+)</text>
        <dbReference type="Rhea" id="RHEA:13985"/>
        <dbReference type="ChEBI" id="CHEBI:15378"/>
        <dbReference type="ChEBI" id="CHEBI:30616"/>
        <dbReference type="ChEBI" id="CHEBI:57476"/>
        <dbReference type="ChEBI" id="CHEBI:57590"/>
        <dbReference type="ChEBI" id="CHEBI:456216"/>
        <dbReference type="EC" id="2.7.1.39"/>
    </reaction>
</comment>
<organism evidence="11 12">
    <name type="scientific">Kinneretia aquatilis</name>
    <dbReference type="NCBI Taxonomy" id="2070761"/>
    <lineage>
        <taxon>Bacteria</taxon>
        <taxon>Pseudomonadati</taxon>
        <taxon>Pseudomonadota</taxon>
        <taxon>Betaproteobacteria</taxon>
        <taxon>Burkholderiales</taxon>
        <taxon>Sphaerotilaceae</taxon>
        <taxon>Roseateles</taxon>
    </lineage>
</organism>
<dbReference type="AlphaFoldDB" id="A0A2N8L3W8"/>
<dbReference type="EC" id="2.7.1.39" evidence="8 9"/>
<evidence type="ECO:0000256" key="8">
    <source>
        <dbReference type="HAMAP-Rule" id="MF_00301"/>
    </source>
</evidence>
<dbReference type="GO" id="GO:0005524">
    <property type="term" value="F:ATP binding"/>
    <property type="evidence" value="ECO:0007669"/>
    <property type="project" value="UniProtKB-KW"/>
</dbReference>
<dbReference type="RefSeq" id="WP_102766530.1">
    <property type="nucleotide sequence ID" value="NZ_POSP01000001.1"/>
</dbReference>